<proteinExistence type="inferred from homology"/>
<dbReference type="GO" id="GO:0004134">
    <property type="term" value="F:4-alpha-glucanotransferase activity"/>
    <property type="evidence" value="ECO:0007669"/>
    <property type="project" value="UniProtKB-EC"/>
</dbReference>
<organism evidence="11">
    <name type="scientific">Thermocrinis ruber</name>
    <dbReference type="NCBI Taxonomy" id="75906"/>
    <lineage>
        <taxon>Bacteria</taxon>
        <taxon>Pseudomonadati</taxon>
        <taxon>Aquificota</taxon>
        <taxon>Aquificia</taxon>
        <taxon>Aquificales</taxon>
        <taxon>Aquificaceae</taxon>
        <taxon>Thermocrinis</taxon>
    </lineage>
</organism>
<dbReference type="PANTHER" id="PTHR32438">
    <property type="entry name" value="4-ALPHA-GLUCANOTRANSFERASE DPE1, CHLOROPLASTIC/AMYLOPLASTIC"/>
    <property type="match status" value="1"/>
</dbReference>
<dbReference type="Gene3D" id="3.20.20.80">
    <property type="entry name" value="Glycosidases"/>
    <property type="match status" value="1"/>
</dbReference>
<comment type="similarity">
    <text evidence="2 10">Belongs to the disproportionating enzyme family.</text>
</comment>
<dbReference type="InterPro" id="IPR003385">
    <property type="entry name" value="Glyco_hydro_77"/>
</dbReference>
<gene>
    <name evidence="11" type="primary">malQ</name>
    <name evidence="11" type="ORF">ENN04_01425</name>
</gene>
<dbReference type="InterPro" id="IPR017853">
    <property type="entry name" value="GH"/>
</dbReference>
<evidence type="ECO:0000256" key="1">
    <source>
        <dbReference type="ARBA" id="ARBA00000439"/>
    </source>
</evidence>
<evidence type="ECO:0000313" key="11">
    <source>
        <dbReference type="EMBL" id="HHO73283.1"/>
    </source>
</evidence>
<evidence type="ECO:0000256" key="5">
    <source>
        <dbReference type="ARBA" id="ARBA00022676"/>
    </source>
</evidence>
<keyword evidence="7 10" id="KW-0119">Carbohydrate metabolism</keyword>
<comment type="catalytic activity">
    <reaction evidence="1 10">
        <text>Transfers a segment of a (1-&gt;4)-alpha-D-glucan to a new position in an acceptor, which may be glucose or a (1-&gt;4)-alpha-D-glucan.</text>
        <dbReference type="EC" id="2.4.1.25"/>
    </reaction>
</comment>
<evidence type="ECO:0000256" key="6">
    <source>
        <dbReference type="ARBA" id="ARBA00022679"/>
    </source>
</evidence>
<accession>A0A7C5SW70</accession>
<dbReference type="EMBL" id="DSAC01000017">
    <property type="protein sequence ID" value="HHO73283.1"/>
    <property type="molecule type" value="Genomic_DNA"/>
</dbReference>
<evidence type="ECO:0000256" key="3">
    <source>
        <dbReference type="ARBA" id="ARBA00012560"/>
    </source>
</evidence>
<evidence type="ECO:0000256" key="4">
    <source>
        <dbReference type="ARBA" id="ARBA00020295"/>
    </source>
</evidence>
<comment type="caution">
    <text evidence="11">The sequence shown here is derived from an EMBL/GenBank/DDBJ whole genome shotgun (WGS) entry which is preliminary data.</text>
</comment>
<dbReference type="AlphaFoldDB" id="A0A7C5SW70"/>
<evidence type="ECO:0000256" key="10">
    <source>
        <dbReference type="RuleBase" id="RU361207"/>
    </source>
</evidence>
<keyword evidence="6 10" id="KW-0808">Transferase</keyword>
<evidence type="ECO:0000256" key="2">
    <source>
        <dbReference type="ARBA" id="ARBA00005684"/>
    </source>
</evidence>
<dbReference type="NCBIfam" id="TIGR00217">
    <property type="entry name" value="malQ"/>
    <property type="match status" value="1"/>
</dbReference>
<name>A0A7C5SW70_9AQUI</name>
<dbReference type="SUPFAM" id="SSF51445">
    <property type="entry name" value="(Trans)glycosidases"/>
    <property type="match status" value="1"/>
</dbReference>
<protein>
    <recommendedName>
        <fullName evidence="4 10">4-alpha-glucanotransferase</fullName>
        <ecNumber evidence="3 10">2.4.1.25</ecNumber>
    </recommendedName>
    <alternativeName>
        <fullName evidence="8 10">Amylomaltase</fullName>
    </alternativeName>
    <alternativeName>
        <fullName evidence="9 10">Disproportionating enzyme</fullName>
    </alternativeName>
</protein>
<dbReference type="EC" id="2.4.1.25" evidence="3 10"/>
<keyword evidence="5 10" id="KW-0328">Glycosyltransferase</keyword>
<dbReference type="PANTHER" id="PTHR32438:SF5">
    <property type="entry name" value="4-ALPHA-GLUCANOTRANSFERASE DPE1, CHLOROPLASTIC_AMYLOPLASTIC"/>
    <property type="match status" value="1"/>
</dbReference>
<reference evidence="11" key="1">
    <citation type="journal article" date="2020" name="mSystems">
        <title>Genome- and Community-Level Interaction Insights into Carbon Utilization and Element Cycling Functions of Hydrothermarchaeota in Hydrothermal Sediment.</title>
        <authorList>
            <person name="Zhou Z."/>
            <person name="Liu Y."/>
            <person name="Xu W."/>
            <person name="Pan J."/>
            <person name="Luo Z.H."/>
            <person name="Li M."/>
        </authorList>
    </citation>
    <scope>NUCLEOTIDE SEQUENCE [LARGE SCALE GENOMIC DNA]</scope>
    <source>
        <strain evidence="11">SpSt-114</strain>
    </source>
</reference>
<evidence type="ECO:0000256" key="8">
    <source>
        <dbReference type="ARBA" id="ARBA00031423"/>
    </source>
</evidence>
<dbReference type="Pfam" id="PF02446">
    <property type="entry name" value="Glyco_hydro_77"/>
    <property type="match status" value="1"/>
</dbReference>
<dbReference type="GO" id="GO:0005975">
    <property type="term" value="P:carbohydrate metabolic process"/>
    <property type="evidence" value="ECO:0007669"/>
    <property type="project" value="InterPro"/>
</dbReference>
<dbReference type="NCBIfam" id="NF011080">
    <property type="entry name" value="PRK14508.1-3"/>
    <property type="match status" value="1"/>
</dbReference>
<evidence type="ECO:0000256" key="9">
    <source>
        <dbReference type="ARBA" id="ARBA00031501"/>
    </source>
</evidence>
<sequence length="473" mass="56076">MHRWAGVLLHISSLPSPFCVGDLGRSAYLFVDFLSNSGQGLWQVLPLNPTFEEFGNSPYFSTSLFAGNPLFVSPELLEEEGLISKETVDKLKEKPTQRVDYSKAYFVKDLILEEAFRNFSEDRDFWRFEEENAYWLEDYAVFSALKKKNRSSWDRWTDLKPDPLDVKREKFKQYVFYRQWFRLKSYANERGVKIIGDLPIYPAFDSADVWRNQRLFRLDVCAGVPPDYFSPEGQLWGNPVYNWQALREENFEWLVKRIEHSLKLYDLLRIDHFRGFVSYYVVPKGRQDAKEGWWERAYPEEFFSLLRERFPEFPFIAEDLGTIDREVEELRDRFGFVSTRVLAFAFFEPNSTHLPHNYNQNCAVYTTTHDNMPLKDWFVEELNPAHRERLEKYLGKSLDRENVSKELIRLAYMSVAKYCVIPMQDLLNLGKESRMNTPGTAKGNWEWRMDQLPPAELSLWLLELSEVYQRLNT</sequence>
<evidence type="ECO:0000256" key="7">
    <source>
        <dbReference type="ARBA" id="ARBA00023277"/>
    </source>
</evidence>